<dbReference type="Proteomes" id="UP000324222">
    <property type="component" value="Unassembled WGS sequence"/>
</dbReference>
<name>A0A5B7FBJ4_PORTR</name>
<keyword evidence="2" id="KW-1185">Reference proteome</keyword>
<reference evidence="1 2" key="1">
    <citation type="submission" date="2019-05" db="EMBL/GenBank/DDBJ databases">
        <title>Another draft genome of Portunus trituberculatus and its Hox gene families provides insights of decapod evolution.</title>
        <authorList>
            <person name="Jeong J.-H."/>
            <person name="Song I."/>
            <person name="Kim S."/>
            <person name="Choi T."/>
            <person name="Kim D."/>
            <person name="Ryu S."/>
            <person name="Kim W."/>
        </authorList>
    </citation>
    <scope>NUCLEOTIDE SEQUENCE [LARGE SCALE GENOMIC DNA]</scope>
    <source>
        <tissue evidence="1">Muscle</tissue>
    </source>
</reference>
<sequence length="61" mass="6686">MNKRSVEAISEEQTFTVDSQDTCLAAGQPRETIIHIKKVKFPVGKGLCLPATDHMASFDPP</sequence>
<dbReference type="AlphaFoldDB" id="A0A5B7FBJ4"/>
<gene>
    <name evidence="1" type="ORF">E2C01_037486</name>
</gene>
<comment type="caution">
    <text evidence="1">The sequence shown here is derived from an EMBL/GenBank/DDBJ whole genome shotgun (WGS) entry which is preliminary data.</text>
</comment>
<evidence type="ECO:0000313" key="2">
    <source>
        <dbReference type="Proteomes" id="UP000324222"/>
    </source>
</evidence>
<accession>A0A5B7FBJ4</accession>
<organism evidence="1 2">
    <name type="scientific">Portunus trituberculatus</name>
    <name type="common">Swimming crab</name>
    <name type="synonym">Neptunus trituberculatus</name>
    <dbReference type="NCBI Taxonomy" id="210409"/>
    <lineage>
        <taxon>Eukaryota</taxon>
        <taxon>Metazoa</taxon>
        <taxon>Ecdysozoa</taxon>
        <taxon>Arthropoda</taxon>
        <taxon>Crustacea</taxon>
        <taxon>Multicrustacea</taxon>
        <taxon>Malacostraca</taxon>
        <taxon>Eumalacostraca</taxon>
        <taxon>Eucarida</taxon>
        <taxon>Decapoda</taxon>
        <taxon>Pleocyemata</taxon>
        <taxon>Brachyura</taxon>
        <taxon>Eubrachyura</taxon>
        <taxon>Portunoidea</taxon>
        <taxon>Portunidae</taxon>
        <taxon>Portuninae</taxon>
        <taxon>Portunus</taxon>
    </lineage>
</organism>
<evidence type="ECO:0000313" key="1">
    <source>
        <dbReference type="EMBL" id="MPC43832.1"/>
    </source>
</evidence>
<dbReference type="EMBL" id="VSRR010006009">
    <property type="protein sequence ID" value="MPC43832.1"/>
    <property type="molecule type" value="Genomic_DNA"/>
</dbReference>
<proteinExistence type="predicted"/>
<protein>
    <submittedName>
        <fullName evidence="1">Uncharacterized protein</fullName>
    </submittedName>
</protein>